<comment type="caution">
    <text evidence="2">The sequence shown here is derived from an EMBL/GenBank/DDBJ whole genome shotgun (WGS) entry which is preliminary data.</text>
</comment>
<proteinExistence type="predicted"/>
<gene>
    <name evidence="2" type="ORF">NLU14_12405</name>
</gene>
<reference evidence="2" key="1">
    <citation type="submission" date="2022-07" db="EMBL/GenBank/DDBJ databases">
        <title>Marinobacter iranensis a new bacterium isolate from a hipersaline lake in Iran.</title>
        <authorList>
            <person name="Mohammad A.M.A."/>
            <person name="Cristina S.-P."/>
            <person name="Antonio V."/>
        </authorList>
    </citation>
    <scope>NUCLEOTIDE SEQUENCE</scope>
    <source>
        <strain evidence="2">71-i</strain>
    </source>
</reference>
<name>A0ABT5YBF8_9GAMM</name>
<dbReference type="Proteomes" id="UP001143391">
    <property type="component" value="Unassembled WGS sequence"/>
</dbReference>
<dbReference type="EMBL" id="JANCMW010000007">
    <property type="protein sequence ID" value="MDF0751027.1"/>
    <property type="molecule type" value="Genomic_DNA"/>
</dbReference>
<dbReference type="RefSeq" id="WP_275706955.1">
    <property type="nucleotide sequence ID" value="NZ_JANCMW010000007.1"/>
</dbReference>
<feature type="domain" description="Putative zinc-finger" evidence="1">
    <location>
        <begin position="8"/>
        <end position="41"/>
    </location>
</feature>
<accession>A0ABT5YBF8</accession>
<dbReference type="InterPro" id="IPR027383">
    <property type="entry name" value="Znf_put"/>
</dbReference>
<dbReference type="Pfam" id="PF13490">
    <property type="entry name" value="zf-HC2"/>
    <property type="match status" value="1"/>
</dbReference>
<keyword evidence="3" id="KW-1185">Reference proteome</keyword>
<evidence type="ECO:0000313" key="2">
    <source>
        <dbReference type="EMBL" id="MDF0751027.1"/>
    </source>
</evidence>
<organism evidence="2 3">
    <name type="scientific">Marinobacter iranensis</name>
    <dbReference type="NCBI Taxonomy" id="2962607"/>
    <lineage>
        <taxon>Bacteria</taxon>
        <taxon>Pseudomonadati</taxon>
        <taxon>Pseudomonadota</taxon>
        <taxon>Gammaproteobacteria</taxon>
        <taxon>Pseudomonadales</taxon>
        <taxon>Marinobacteraceae</taxon>
        <taxon>Marinobacter</taxon>
    </lineage>
</organism>
<evidence type="ECO:0000313" key="3">
    <source>
        <dbReference type="Proteomes" id="UP001143391"/>
    </source>
</evidence>
<protein>
    <submittedName>
        <fullName evidence="2">Zf-HC2 domain-containing protein</fullName>
    </submittedName>
</protein>
<evidence type="ECO:0000259" key="1">
    <source>
        <dbReference type="Pfam" id="PF13490"/>
    </source>
</evidence>
<sequence>MTESWISCEEVVERLVDYLHQELDNHTSAEIERHLERCHDCFSRAEFERRLRERIARSGQQEAPERLRRRIREMIDHF</sequence>